<organism evidence="2 3">
    <name type="scientific">Sanguibacter keddieii (strain ATCC 51767 / DSM 10542 / NCFB 3025 / ST-74)</name>
    <dbReference type="NCBI Taxonomy" id="446469"/>
    <lineage>
        <taxon>Bacteria</taxon>
        <taxon>Bacillati</taxon>
        <taxon>Actinomycetota</taxon>
        <taxon>Actinomycetes</taxon>
        <taxon>Micrococcales</taxon>
        <taxon>Sanguibacteraceae</taxon>
        <taxon>Sanguibacter</taxon>
    </lineage>
</organism>
<name>D1BFR6_SANKS</name>
<proteinExistence type="predicted"/>
<reference evidence="2 3" key="1">
    <citation type="journal article" date="2009" name="Stand. Genomic Sci.">
        <title>Complete genome sequence of Sanguibacter keddieii type strain (ST-74).</title>
        <authorList>
            <person name="Ivanova N."/>
            <person name="Sikorski J."/>
            <person name="Sims D."/>
            <person name="Brettin T."/>
            <person name="Detter J.C."/>
            <person name="Han C."/>
            <person name="Lapidus A."/>
            <person name="Copeland A."/>
            <person name="Glavina Del Rio T."/>
            <person name="Nolan M."/>
            <person name="Chen F."/>
            <person name="Lucas S."/>
            <person name="Tice H."/>
            <person name="Cheng J.F."/>
            <person name="Bruce D."/>
            <person name="Goodwin L."/>
            <person name="Pitluck S."/>
            <person name="Pati A."/>
            <person name="Mavromatis K."/>
            <person name="Chen A."/>
            <person name="Palaniappan K."/>
            <person name="D'haeseleer P."/>
            <person name="Chain P."/>
            <person name="Bristow J."/>
            <person name="Eisen J.A."/>
            <person name="Markowitz V."/>
            <person name="Hugenholtz P."/>
            <person name="Goker M."/>
            <person name="Pukall R."/>
            <person name="Klenk H.P."/>
            <person name="Kyrpides N.C."/>
        </authorList>
    </citation>
    <scope>NUCLEOTIDE SEQUENCE [LARGE SCALE GENOMIC DNA]</scope>
    <source>
        <strain evidence="3">ATCC 51767 / DSM 10542 / NCFB 3025 / ST-74</strain>
    </source>
</reference>
<evidence type="ECO:0000313" key="3">
    <source>
        <dbReference type="Proteomes" id="UP000000322"/>
    </source>
</evidence>
<feature type="region of interest" description="Disordered" evidence="1">
    <location>
        <begin position="28"/>
        <end position="49"/>
    </location>
</feature>
<sequence>MTPAAALDNPTLDRIVPLVEQVRAARLAGDGAGEDPADGPGASAPEMSDEKIRAGTGRGWDEWVTLAAAGPGRDASHAQIATWAIDDHGLTGWWGHGVAVGVRRLTGQRVPGQMADGTFAVSRTKTLPITEPELREIVLDAASWALLLPGLEVTLRSKPTSKSLRFAIVDDGEPEGSILVTLAAAGADRCRATVSHEKLASTAAGERWKTFWAGWLDVVADALDRA</sequence>
<evidence type="ECO:0000313" key="2">
    <source>
        <dbReference type="EMBL" id="ACZ21427.1"/>
    </source>
</evidence>
<dbReference type="eggNOG" id="COG3832">
    <property type="taxonomic scope" value="Bacteria"/>
</dbReference>
<dbReference type="STRING" id="446469.Sked_14910"/>
<dbReference type="AlphaFoldDB" id="D1BFR6"/>
<dbReference type="OrthoDB" id="3837807at2"/>
<dbReference type="HOGENOM" id="CLU_109315_0_0_11"/>
<gene>
    <name evidence="2" type="ordered locus">Sked_14910</name>
</gene>
<evidence type="ECO:0000256" key="1">
    <source>
        <dbReference type="SAM" id="MobiDB-lite"/>
    </source>
</evidence>
<protein>
    <recommendedName>
        <fullName evidence="4">DUF4287 domain-containing protein</fullName>
    </recommendedName>
</protein>
<dbReference type="KEGG" id="ske:Sked_14910"/>
<accession>D1BFR6</accession>
<dbReference type="EMBL" id="CP001819">
    <property type="protein sequence ID" value="ACZ21427.1"/>
    <property type="molecule type" value="Genomic_DNA"/>
</dbReference>
<dbReference type="Proteomes" id="UP000000322">
    <property type="component" value="Chromosome"/>
</dbReference>
<evidence type="ECO:0008006" key="4">
    <source>
        <dbReference type="Google" id="ProtNLM"/>
    </source>
</evidence>
<dbReference type="RefSeq" id="WP_012866496.1">
    <property type="nucleotide sequence ID" value="NC_013521.1"/>
</dbReference>
<keyword evidence="3" id="KW-1185">Reference proteome</keyword>